<gene>
    <name evidence="2" type="ORF">VitviT2T_000427</name>
</gene>
<evidence type="ECO:0000313" key="3">
    <source>
        <dbReference type="Proteomes" id="UP001227230"/>
    </source>
</evidence>
<dbReference type="PANTHER" id="PTHR31907">
    <property type="entry name" value="MLP-LIKE PROTEIN 423"/>
    <property type="match status" value="1"/>
</dbReference>
<sequence length="220" mass="24542">MGLVGRLEAEILILAPADKFHEVLTCTKVTGAMSALSSSGATLSVGCFKWRLDEVKKADGTTEDQYPLPSPVYLMVKSQVFAAPLPKRLFHFLGSQPHHMSSVSPGKIQKVDLHEGDWGTVGSVIEWSYVIDGKNHVAKEIVEAIDKENKAVTFKVIEGDLLKEYKSFKAIVQTISKGETTWVRWTFEYEKLNKEISTPVKLLGFVIHMNEELDDHLIQA</sequence>
<protein>
    <recommendedName>
        <fullName evidence="1">Bet v I/Major latex protein domain-containing protein</fullName>
    </recommendedName>
</protein>
<organism evidence="2 3">
    <name type="scientific">Vitis vinifera</name>
    <name type="common">Grape</name>
    <dbReference type="NCBI Taxonomy" id="29760"/>
    <lineage>
        <taxon>Eukaryota</taxon>
        <taxon>Viridiplantae</taxon>
        <taxon>Streptophyta</taxon>
        <taxon>Embryophyta</taxon>
        <taxon>Tracheophyta</taxon>
        <taxon>Spermatophyta</taxon>
        <taxon>Magnoliopsida</taxon>
        <taxon>eudicotyledons</taxon>
        <taxon>Gunneridae</taxon>
        <taxon>Pentapetalae</taxon>
        <taxon>rosids</taxon>
        <taxon>Vitales</taxon>
        <taxon>Vitaceae</taxon>
        <taxon>Viteae</taxon>
        <taxon>Vitis</taxon>
    </lineage>
</organism>
<dbReference type="InterPro" id="IPR023393">
    <property type="entry name" value="START-like_dom_sf"/>
</dbReference>
<accession>A0ABY9BCI5</accession>
<dbReference type="Pfam" id="PF00407">
    <property type="entry name" value="Bet_v_1"/>
    <property type="match status" value="1"/>
</dbReference>
<dbReference type="EMBL" id="CP126648">
    <property type="protein sequence ID" value="WJZ80513.1"/>
    <property type="molecule type" value="Genomic_DNA"/>
</dbReference>
<proteinExistence type="predicted"/>
<dbReference type="SUPFAM" id="SSF55961">
    <property type="entry name" value="Bet v1-like"/>
    <property type="match status" value="1"/>
</dbReference>
<reference evidence="2 3" key="1">
    <citation type="journal article" date="2023" name="Hortic Res">
        <title>The complete reference genome for grapevine (Vitis vinifera L.) genetics and breeding.</title>
        <authorList>
            <person name="Shi X."/>
            <person name="Cao S."/>
            <person name="Wang X."/>
            <person name="Huang S."/>
            <person name="Wang Y."/>
            <person name="Liu Z."/>
            <person name="Liu W."/>
            <person name="Leng X."/>
            <person name="Peng Y."/>
            <person name="Wang N."/>
            <person name="Wang Y."/>
            <person name="Ma Z."/>
            <person name="Xu X."/>
            <person name="Zhang F."/>
            <person name="Xue H."/>
            <person name="Zhong H."/>
            <person name="Wang Y."/>
            <person name="Zhang K."/>
            <person name="Velt A."/>
            <person name="Avia K."/>
            <person name="Holtgrawe D."/>
            <person name="Grimplet J."/>
            <person name="Matus J.T."/>
            <person name="Ware D."/>
            <person name="Wu X."/>
            <person name="Wang H."/>
            <person name="Liu C."/>
            <person name="Fang Y."/>
            <person name="Rustenholz C."/>
            <person name="Cheng Z."/>
            <person name="Xiao H."/>
            <person name="Zhou Y."/>
        </authorList>
    </citation>
    <scope>NUCLEOTIDE SEQUENCE [LARGE SCALE GENOMIC DNA]</scope>
    <source>
        <strain evidence="3">cv. Pinot noir / PN40024</strain>
        <tissue evidence="2">Leaf</tissue>
    </source>
</reference>
<feature type="domain" description="Bet v I/Major latex protein" evidence="1">
    <location>
        <begin position="73"/>
        <end position="220"/>
    </location>
</feature>
<dbReference type="InterPro" id="IPR000916">
    <property type="entry name" value="Bet_v_I/MLP"/>
</dbReference>
<dbReference type="InterPro" id="IPR051761">
    <property type="entry name" value="MLP-like_ligand-binding"/>
</dbReference>
<keyword evidence="3" id="KW-1185">Reference proteome</keyword>
<name>A0ABY9BCI5_VITVI</name>
<evidence type="ECO:0000313" key="2">
    <source>
        <dbReference type="EMBL" id="WJZ80513.1"/>
    </source>
</evidence>
<evidence type="ECO:0000259" key="1">
    <source>
        <dbReference type="SMART" id="SM01037"/>
    </source>
</evidence>
<dbReference type="Proteomes" id="UP001227230">
    <property type="component" value="Chromosome 1"/>
</dbReference>
<dbReference type="CDD" id="cd07816">
    <property type="entry name" value="Bet_v1-like"/>
    <property type="match status" value="1"/>
</dbReference>
<dbReference type="Gene3D" id="3.30.530.20">
    <property type="match status" value="1"/>
</dbReference>
<dbReference type="SMART" id="SM01037">
    <property type="entry name" value="Bet_v_1"/>
    <property type="match status" value="1"/>
</dbReference>